<keyword evidence="4" id="KW-1185">Reference proteome</keyword>
<dbReference type="InterPro" id="IPR025295">
    <property type="entry name" value="eCIS_core_dom"/>
</dbReference>
<protein>
    <submittedName>
        <fullName evidence="3">DUF4157 domain-containing protein</fullName>
    </submittedName>
</protein>
<evidence type="ECO:0000259" key="2">
    <source>
        <dbReference type="Pfam" id="PF13699"/>
    </source>
</evidence>
<feature type="domain" description="eCIS core" evidence="2">
    <location>
        <begin position="25"/>
        <end position="102"/>
    </location>
</feature>
<dbReference type="EMBL" id="JBHUKQ010000036">
    <property type="protein sequence ID" value="MFD2487999.1"/>
    <property type="molecule type" value="Genomic_DNA"/>
</dbReference>
<feature type="region of interest" description="Disordered" evidence="1">
    <location>
        <begin position="1"/>
        <end position="28"/>
    </location>
</feature>
<name>A0ABW5IEY4_9PSEU</name>
<dbReference type="RefSeq" id="WP_344268641.1">
    <property type="nucleotide sequence ID" value="NZ_BAAAHV010000006.1"/>
</dbReference>
<dbReference type="Proteomes" id="UP001597542">
    <property type="component" value="Unassembled WGS sequence"/>
</dbReference>
<gene>
    <name evidence="3" type="ORF">ACFSUT_47520</name>
</gene>
<evidence type="ECO:0000256" key="1">
    <source>
        <dbReference type="SAM" id="MobiDB-lite"/>
    </source>
</evidence>
<organism evidence="3 4">
    <name type="scientific">Amycolatopsis albidoflavus</name>
    <dbReference type="NCBI Taxonomy" id="102226"/>
    <lineage>
        <taxon>Bacteria</taxon>
        <taxon>Bacillati</taxon>
        <taxon>Actinomycetota</taxon>
        <taxon>Actinomycetes</taxon>
        <taxon>Pseudonocardiales</taxon>
        <taxon>Pseudonocardiaceae</taxon>
        <taxon>Amycolatopsis</taxon>
    </lineage>
</organism>
<reference evidence="4" key="1">
    <citation type="journal article" date="2019" name="Int. J. Syst. Evol. Microbiol.">
        <title>The Global Catalogue of Microorganisms (GCM) 10K type strain sequencing project: providing services to taxonomists for standard genome sequencing and annotation.</title>
        <authorList>
            <consortium name="The Broad Institute Genomics Platform"/>
            <consortium name="The Broad Institute Genome Sequencing Center for Infectious Disease"/>
            <person name="Wu L."/>
            <person name="Ma J."/>
        </authorList>
    </citation>
    <scope>NUCLEOTIDE SEQUENCE [LARGE SCALE GENOMIC DNA]</scope>
    <source>
        <strain evidence="4">CGMCC 4.7638</strain>
    </source>
</reference>
<evidence type="ECO:0000313" key="4">
    <source>
        <dbReference type="Proteomes" id="UP001597542"/>
    </source>
</evidence>
<proteinExistence type="predicted"/>
<accession>A0ABW5IEY4</accession>
<feature type="compositionally biased region" description="Pro residues" evidence="1">
    <location>
        <begin position="9"/>
        <end position="18"/>
    </location>
</feature>
<dbReference type="Pfam" id="PF13699">
    <property type="entry name" value="eCIS_core"/>
    <property type="match status" value="1"/>
</dbReference>
<evidence type="ECO:0000313" key="3">
    <source>
        <dbReference type="EMBL" id="MFD2487999.1"/>
    </source>
</evidence>
<sequence>MEQHVRVPAPGPAEPGPEPARGGNPLEPDIRHFMEQRFGQDFSQVRVYSDRTAADSAAWLGAKAYTVGERIVFGTGEYRPGTASGNRSLAHELAHVVQQRRGGGPAAGHQLERSADVAADAVVSGGPVKVSGASAPGVARQAEPDTRAVVTNLRGNRIFGAARVAVSVLSAPLRLLGWAITGAAIGMRASGNAGAVVGAGAGQDTMVFVNIESGEVTTDVIGYAELGVGVTAGGSEAIVFALRLGPAGRAGNVSGAYAGGSVNVAVKLLAGVGFSVSTGLFSGEEGWVAAAFSLGAEAGARASGSYGVSVTDTVAPAVAAWTQRVATGLASGVQTAGAVAQGVSSVVAQMFGSVIGIFDSANWDLTGYTPAEQQAWREFGGYLARVITSTTLDRFLAGEAQGVPVSQRIASIGDVGVFIRVSEAINARYRRMAGAALRPGDEIWPANAFNQRTYLQFLSFLRDQRLLAGAGPGGSFTRARERP</sequence>
<comment type="caution">
    <text evidence="3">The sequence shown here is derived from an EMBL/GenBank/DDBJ whole genome shotgun (WGS) entry which is preliminary data.</text>
</comment>